<organism evidence="7">
    <name type="scientific">Arion vulgaris</name>
    <dbReference type="NCBI Taxonomy" id="1028688"/>
    <lineage>
        <taxon>Eukaryota</taxon>
        <taxon>Metazoa</taxon>
        <taxon>Spiralia</taxon>
        <taxon>Lophotrochozoa</taxon>
        <taxon>Mollusca</taxon>
        <taxon>Gastropoda</taxon>
        <taxon>Heterobranchia</taxon>
        <taxon>Euthyneura</taxon>
        <taxon>Panpulmonata</taxon>
        <taxon>Eupulmonata</taxon>
        <taxon>Stylommatophora</taxon>
        <taxon>Helicina</taxon>
        <taxon>Arionoidea</taxon>
        <taxon>Arionidae</taxon>
        <taxon>Arion</taxon>
    </lineage>
</organism>
<evidence type="ECO:0000256" key="4">
    <source>
        <dbReference type="ARBA" id="ARBA00023054"/>
    </source>
</evidence>
<dbReference type="Pfam" id="PF04568">
    <property type="entry name" value="IATP"/>
    <property type="match status" value="1"/>
</dbReference>
<evidence type="ECO:0000256" key="1">
    <source>
        <dbReference type="ARBA" id="ARBA00004173"/>
    </source>
</evidence>
<dbReference type="GO" id="GO:0005739">
    <property type="term" value="C:mitochondrion"/>
    <property type="evidence" value="ECO:0007669"/>
    <property type="project" value="UniProtKB-SubCell"/>
</dbReference>
<keyword evidence="5" id="KW-0496">Mitochondrion</keyword>
<dbReference type="AlphaFoldDB" id="A0A0B7BGL8"/>
<evidence type="ECO:0000256" key="6">
    <source>
        <dbReference type="ARBA" id="ARBA00030036"/>
    </source>
</evidence>
<keyword evidence="3" id="KW-0809">Transit peptide</keyword>
<dbReference type="GO" id="GO:0042030">
    <property type="term" value="F:ATPase inhibitor activity"/>
    <property type="evidence" value="ECO:0007669"/>
    <property type="project" value="InterPro"/>
</dbReference>
<dbReference type="SUPFAM" id="SSF64602">
    <property type="entry name" value="F1 ATPase inhibitor, IF1, C-terminal domain"/>
    <property type="match status" value="1"/>
</dbReference>
<dbReference type="Gene3D" id="1.20.5.500">
    <property type="entry name" value="Single helix bin"/>
    <property type="match status" value="1"/>
</dbReference>
<name>A0A0B7BGL8_9EUPU</name>
<dbReference type="FunFam" id="1.20.5.500:FF:000007">
    <property type="entry name" value="ATPase inhibitor, putative"/>
    <property type="match status" value="1"/>
</dbReference>
<proteinExistence type="inferred from homology"/>
<dbReference type="PANTHER" id="PTHR48417">
    <property type="entry name" value="ATP SYNTHASE F1 SUBUNIT EPSILON"/>
    <property type="match status" value="1"/>
</dbReference>
<keyword evidence="4" id="KW-0175">Coiled coil</keyword>
<protein>
    <recommendedName>
        <fullName evidence="6">ATP synthase F1 subunit epsilon</fullName>
    </recommendedName>
</protein>
<evidence type="ECO:0000256" key="3">
    <source>
        <dbReference type="ARBA" id="ARBA00022946"/>
    </source>
</evidence>
<comment type="similarity">
    <text evidence="2">Belongs to the ATPase inhibitor family.</text>
</comment>
<evidence type="ECO:0000256" key="5">
    <source>
        <dbReference type="ARBA" id="ARBA00023128"/>
    </source>
</evidence>
<reference evidence="7" key="1">
    <citation type="submission" date="2014-12" db="EMBL/GenBank/DDBJ databases">
        <title>Insight into the proteome of Arion vulgaris.</title>
        <authorList>
            <person name="Aradska J."/>
            <person name="Bulat T."/>
            <person name="Smidak R."/>
            <person name="Sarate P."/>
            <person name="Gangsoo J."/>
            <person name="Sialana F."/>
            <person name="Bilban M."/>
            <person name="Lubec G."/>
        </authorList>
    </citation>
    <scope>NUCLEOTIDE SEQUENCE</scope>
    <source>
        <tissue evidence="7">Skin</tissue>
    </source>
</reference>
<dbReference type="EMBL" id="HACG01045142">
    <property type="protein sequence ID" value="CEK92007.1"/>
    <property type="molecule type" value="Transcribed_RNA"/>
</dbReference>
<gene>
    <name evidence="7" type="primary">ORF186036</name>
</gene>
<sequence>MAARLIVSPRLRTPRFLCLVVRAMSGGQLGDGAGKGGGGGGSIRTAGGSFAQMEVAKEEQYFRNLQKLQFDKLKEMLEDEVSHHELLINQHLMAIDHHKKKIDLLHKKSKDRILSA</sequence>
<evidence type="ECO:0000256" key="2">
    <source>
        <dbReference type="ARBA" id="ARBA00010901"/>
    </source>
</evidence>
<accession>A0A0B7BGL8</accession>
<dbReference type="PANTHER" id="PTHR48417:SF1">
    <property type="entry name" value="ATP SYNTHASE F1 SUBUNIT EPSILON"/>
    <property type="match status" value="1"/>
</dbReference>
<dbReference type="InterPro" id="IPR007648">
    <property type="entry name" value="ATPase_inhibitor_mt"/>
</dbReference>
<evidence type="ECO:0000313" key="7">
    <source>
        <dbReference type="EMBL" id="CEK92007.1"/>
    </source>
</evidence>
<comment type="subcellular location">
    <subcellularLocation>
        <location evidence="1">Mitochondrion</location>
    </subcellularLocation>
</comment>